<reference evidence="2" key="1">
    <citation type="submission" date="2016-01" db="EMBL/GenBank/DDBJ databases">
        <title>Reference transcriptome for the parasite Schistocephalus solidus: insights into the molecular evolution of parasitism.</title>
        <authorList>
            <person name="Hebert F.O."/>
            <person name="Grambauer S."/>
            <person name="Barber I."/>
            <person name="Landry C.R."/>
            <person name="Aubin-Horth N."/>
        </authorList>
    </citation>
    <scope>NUCLEOTIDE SEQUENCE</scope>
</reference>
<dbReference type="InterPro" id="IPR058912">
    <property type="entry name" value="HTH_animal"/>
</dbReference>
<dbReference type="InterPro" id="IPR043502">
    <property type="entry name" value="DNA/RNA_pol_sf"/>
</dbReference>
<dbReference type="PROSITE" id="PS50878">
    <property type="entry name" value="RT_POL"/>
    <property type="match status" value="1"/>
</dbReference>
<protein>
    <submittedName>
        <fullName evidence="2">Reverse transcriptase (RNA-dependent DNA polymerase)</fullName>
    </submittedName>
</protein>
<evidence type="ECO:0000313" key="2">
    <source>
        <dbReference type="EMBL" id="JAP54406.1"/>
    </source>
</evidence>
<evidence type="ECO:0000259" key="1">
    <source>
        <dbReference type="PROSITE" id="PS50878"/>
    </source>
</evidence>
<dbReference type="PANTHER" id="PTHR21301">
    <property type="entry name" value="REVERSE TRANSCRIPTASE"/>
    <property type="match status" value="1"/>
</dbReference>
<feature type="domain" description="Reverse transcriptase" evidence="1">
    <location>
        <begin position="1"/>
        <end position="220"/>
    </location>
</feature>
<name>A0A0X3Q4N7_SCHSO</name>
<keyword evidence="2" id="KW-0548">Nucleotidyltransferase</keyword>
<dbReference type="SUPFAM" id="SSF56672">
    <property type="entry name" value="DNA/RNA polymerases"/>
    <property type="match status" value="1"/>
</dbReference>
<dbReference type="InterPro" id="IPR000477">
    <property type="entry name" value="RT_dom"/>
</dbReference>
<dbReference type="EMBL" id="GEEE01008819">
    <property type="protein sequence ID" value="JAP54406.1"/>
    <property type="molecule type" value="Transcribed_RNA"/>
</dbReference>
<organism evidence="2">
    <name type="scientific">Schistocephalus solidus</name>
    <name type="common">Tapeworm</name>
    <dbReference type="NCBI Taxonomy" id="70667"/>
    <lineage>
        <taxon>Eukaryota</taxon>
        <taxon>Metazoa</taxon>
        <taxon>Spiralia</taxon>
        <taxon>Lophotrochozoa</taxon>
        <taxon>Platyhelminthes</taxon>
        <taxon>Cestoda</taxon>
        <taxon>Eucestoda</taxon>
        <taxon>Diphyllobothriidea</taxon>
        <taxon>Diphyllobothriidae</taxon>
        <taxon>Schistocephalus</taxon>
    </lineage>
</organism>
<feature type="non-terminal residue" evidence="2">
    <location>
        <position position="387"/>
    </location>
</feature>
<sequence length="387" mass="44127">IGSPTYNLAKWLYRKLKHLSDGSQYNVRNSQAFLQKIQGVQVSPDECIVSFDVVSLFSSIPHDLTIDSIERCLDENPIGIPKQHVSDMLKLCLKNYCQFDGKYYQQVKGTPMGSPISGLLAELVLQRLEEGVLQRFKPKMWLRYVDDTFVIIKTCDVEQLHQSLNGVFPTIQFTCEAATSDTLPFLDVNIQRLSDSGLATSVHRKDSTAEIVLNYASNHPAAHKRSCVRTLFHRAFRYCSSDDLLKKELSYLYQFFRSNGYPTSFVKNCLRRQRQTQNLVSKGDIVPRKFYSLPYMQGVSETISRQLSHFGISVAHKPTSSIRATLCRVKDPLPKEQLSNVIYRIPCANYPSVHIGHTGRRLGTRINEHKLAIRRRDPLSLVFAHSL</sequence>
<dbReference type="PANTHER" id="PTHR21301:SF10">
    <property type="entry name" value="REVERSE TRANSCRIPTASE DOMAIN-CONTAINING PROTEIN"/>
    <property type="match status" value="1"/>
</dbReference>
<dbReference type="GO" id="GO:0003964">
    <property type="term" value="F:RNA-directed DNA polymerase activity"/>
    <property type="evidence" value="ECO:0007669"/>
    <property type="project" value="UniProtKB-KW"/>
</dbReference>
<gene>
    <name evidence="2" type="ORF">TR136909</name>
</gene>
<dbReference type="Pfam" id="PF00078">
    <property type="entry name" value="RVT_1"/>
    <property type="match status" value="1"/>
</dbReference>
<proteinExistence type="predicted"/>
<keyword evidence="2" id="KW-0695">RNA-directed DNA polymerase</keyword>
<dbReference type="Pfam" id="PF26215">
    <property type="entry name" value="HTH_animal"/>
    <property type="match status" value="1"/>
</dbReference>
<dbReference type="AlphaFoldDB" id="A0A0X3Q4N7"/>
<feature type="non-terminal residue" evidence="2">
    <location>
        <position position="1"/>
    </location>
</feature>
<keyword evidence="2" id="KW-0808">Transferase</keyword>
<accession>A0A0X3Q4N7</accession>